<dbReference type="Pfam" id="PF00990">
    <property type="entry name" value="GGDEF"/>
    <property type="match status" value="1"/>
</dbReference>
<dbReference type="SMART" id="SM00267">
    <property type="entry name" value="GGDEF"/>
    <property type="match status" value="1"/>
</dbReference>
<dbReference type="PROSITE" id="PS50883">
    <property type="entry name" value="EAL"/>
    <property type="match status" value="1"/>
</dbReference>
<feature type="domain" description="GGDEF" evidence="3">
    <location>
        <begin position="352"/>
        <end position="486"/>
    </location>
</feature>
<feature type="transmembrane region" description="Helical" evidence="1">
    <location>
        <begin position="12"/>
        <end position="32"/>
    </location>
</feature>
<feature type="transmembrane region" description="Helical" evidence="1">
    <location>
        <begin position="288"/>
        <end position="309"/>
    </location>
</feature>
<protein>
    <submittedName>
        <fullName evidence="4">EAL domain-containing protein</fullName>
    </submittedName>
</protein>
<accession>A0A8J6JNP6</accession>
<dbReference type="CDD" id="cd01948">
    <property type="entry name" value="EAL"/>
    <property type="match status" value="1"/>
</dbReference>
<dbReference type="SUPFAM" id="SSF55073">
    <property type="entry name" value="Nucleotide cyclase"/>
    <property type="match status" value="1"/>
</dbReference>
<evidence type="ECO:0000256" key="1">
    <source>
        <dbReference type="SAM" id="Phobius"/>
    </source>
</evidence>
<evidence type="ECO:0000259" key="2">
    <source>
        <dbReference type="PROSITE" id="PS50883"/>
    </source>
</evidence>
<feature type="domain" description="EAL" evidence="2">
    <location>
        <begin position="496"/>
        <end position="750"/>
    </location>
</feature>
<dbReference type="NCBIfam" id="TIGR00254">
    <property type="entry name" value="GGDEF"/>
    <property type="match status" value="1"/>
</dbReference>
<dbReference type="AlphaFoldDB" id="A0A8J6JNP6"/>
<dbReference type="EMBL" id="JACOPQ010000019">
    <property type="protein sequence ID" value="MBC5738654.1"/>
    <property type="molecule type" value="Genomic_DNA"/>
</dbReference>
<dbReference type="Gene3D" id="3.30.450.20">
    <property type="entry name" value="PAS domain"/>
    <property type="match status" value="1"/>
</dbReference>
<comment type="caution">
    <text evidence="4">The sequence shown here is derived from an EMBL/GenBank/DDBJ whole genome shotgun (WGS) entry which is preliminary data.</text>
</comment>
<dbReference type="PROSITE" id="PS50887">
    <property type="entry name" value="GGDEF"/>
    <property type="match status" value="1"/>
</dbReference>
<evidence type="ECO:0000313" key="4">
    <source>
        <dbReference type="EMBL" id="MBC5738654.1"/>
    </source>
</evidence>
<dbReference type="Proteomes" id="UP000607645">
    <property type="component" value="Unassembled WGS sequence"/>
</dbReference>
<keyword evidence="1" id="KW-1133">Transmembrane helix</keyword>
<dbReference type="Gene3D" id="3.20.20.450">
    <property type="entry name" value="EAL domain"/>
    <property type="match status" value="1"/>
</dbReference>
<name>A0A8J6JNP6_9FIRM</name>
<keyword evidence="1" id="KW-0472">Membrane</keyword>
<proteinExistence type="predicted"/>
<dbReference type="InterPro" id="IPR035919">
    <property type="entry name" value="EAL_sf"/>
</dbReference>
<dbReference type="PANTHER" id="PTHR33121:SF71">
    <property type="entry name" value="OXYGEN SENSOR PROTEIN DOSP"/>
    <property type="match status" value="1"/>
</dbReference>
<evidence type="ECO:0000259" key="3">
    <source>
        <dbReference type="PROSITE" id="PS50887"/>
    </source>
</evidence>
<dbReference type="InterPro" id="IPR029787">
    <property type="entry name" value="Nucleotide_cyclase"/>
</dbReference>
<dbReference type="InterPro" id="IPR001633">
    <property type="entry name" value="EAL_dom"/>
</dbReference>
<gene>
    <name evidence="4" type="ORF">H8S62_16710</name>
</gene>
<reference evidence="4" key="1">
    <citation type="submission" date="2020-08" db="EMBL/GenBank/DDBJ databases">
        <title>Genome public.</title>
        <authorList>
            <person name="Liu C."/>
            <person name="Sun Q."/>
        </authorList>
    </citation>
    <scope>NUCLEOTIDE SEQUENCE</scope>
    <source>
        <strain evidence="4">NSJ-52</strain>
    </source>
</reference>
<dbReference type="InterPro" id="IPR000160">
    <property type="entry name" value="GGDEF_dom"/>
</dbReference>
<dbReference type="PANTHER" id="PTHR33121">
    <property type="entry name" value="CYCLIC DI-GMP PHOSPHODIESTERASE PDEF"/>
    <property type="match status" value="1"/>
</dbReference>
<evidence type="ECO:0000313" key="5">
    <source>
        <dbReference type="Proteomes" id="UP000607645"/>
    </source>
</evidence>
<sequence>MKTDWDEGAHGFRVFIAGLLLVGAVVALMCFIRVSILRNFMHGETERYLGEVSNHIADQVDQRMADVFEAMDTAGDLCLRLEKPGERMELLRVAAGSNHMVRMGIADMDGWMETTDGRSLSVSGSPVILRALGGEAAVSDVAYSPTEEAMAVVYAVPLWQDGAQVGVLAGSALLDDMRSYLGVESFGGEGYSVIVDRQGDVVTSTDSKNAPDEDLNLFLDLELGRVDRGYDIGQVRSDMESGRSGILYYALRDGIHKTMVYQPLDYNDWYLLSVVPTETAGRTVDRMILLAVVVDSAIVLLFLALILLVKRSFRRQRKELEQLAFCDPVTGGRSRAYFTREAVKLLRAAPPGTYALVSMDVEKFKLINDTFGSEMGDKTLKFIHDVIAARLGEGELLARISGDVFKLLLKCGDRAVLERRLGEMAEEINRFNDKLQEKYLLTMAEGVCIVDDPQLDIVTIQGRANEAREAAKRSKPGSVNVCAFYTNDGRSRMLREKEIENRMEAALAAGEFEVYLQPKVELRWNSVAGAEALVRWRDRTRGLLPPSEFIPLFEQNGFIVKVDLYVFEQVCRLLRKWLDEGKKPMPISVNLSRVHLRSLNILAPYDEIRARYDVPPELLEFELTETVAFENAEALRMVLGEFHQRGYRCSLDDFGSGYSSLNMLKDLNIDVIKLDRTFFSDEGENDRGDSVVQSVLELARRLRIQTVCEGVERPRQAEFLRRTSCDMVQGFVFARPMPVADFEELAYSGKPVPMAQTE</sequence>
<dbReference type="SMART" id="SM00052">
    <property type="entry name" value="EAL"/>
    <property type="match status" value="1"/>
</dbReference>
<keyword evidence="1" id="KW-0812">Transmembrane</keyword>
<dbReference type="InterPro" id="IPR043128">
    <property type="entry name" value="Rev_trsase/Diguanyl_cyclase"/>
</dbReference>
<keyword evidence="5" id="KW-1185">Reference proteome</keyword>
<dbReference type="GO" id="GO:0071111">
    <property type="term" value="F:cyclic-guanylate-specific phosphodiesterase activity"/>
    <property type="evidence" value="ECO:0007669"/>
    <property type="project" value="InterPro"/>
</dbReference>
<dbReference type="Gene3D" id="3.30.70.270">
    <property type="match status" value="1"/>
</dbReference>
<dbReference type="Pfam" id="PF00563">
    <property type="entry name" value="EAL"/>
    <property type="match status" value="1"/>
</dbReference>
<dbReference type="InterPro" id="IPR050706">
    <property type="entry name" value="Cyclic-di-GMP_PDE-like"/>
</dbReference>
<dbReference type="RefSeq" id="WP_186920322.1">
    <property type="nucleotide sequence ID" value="NZ_JACOPQ010000019.1"/>
</dbReference>
<dbReference type="CDD" id="cd01949">
    <property type="entry name" value="GGDEF"/>
    <property type="match status" value="1"/>
</dbReference>
<dbReference type="SUPFAM" id="SSF141868">
    <property type="entry name" value="EAL domain-like"/>
    <property type="match status" value="1"/>
</dbReference>
<dbReference type="CDD" id="cd12912">
    <property type="entry name" value="PDC2_MCP_like"/>
    <property type="match status" value="1"/>
</dbReference>
<organism evidence="4 5">
    <name type="scientific">Lawsonibacter faecis</name>
    <dbReference type="NCBI Taxonomy" id="2763052"/>
    <lineage>
        <taxon>Bacteria</taxon>
        <taxon>Bacillati</taxon>
        <taxon>Bacillota</taxon>
        <taxon>Clostridia</taxon>
        <taxon>Eubacteriales</taxon>
        <taxon>Oscillospiraceae</taxon>
        <taxon>Lawsonibacter</taxon>
    </lineage>
</organism>